<dbReference type="EMBL" id="CM003380">
    <property type="protein sequence ID" value="KOM54439.1"/>
    <property type="molecule type" value="Genomic_DNA"/>
</dbReference>
<evidence type="ECO:0000256" key="1">
    <source>
        <dbReference type="ARBA" id="ARBA00004141"/>
    </source>
</evidence>
<feature type="transmembrane region" description="Helical" evidence="6">
    <location>
        <begin position="831"/>
        <end position="852"/>
    </location>
</feature>
<dbReference type="OMA" id="SECCENT"/>
<dbReference type="NCBIfam" id="TIGR00797">
    <property type="entry name" value="matE"/>
    <property type="match status" value="2"/>
</dbReference>
<evidence type="ECO:0000256" key="2">
    <source>
        <dbReference type="ARBA" id="ARBA00010199"/>
    </source>
</evidence>
<dbReference type="GO" id="GO:0015297">
    <property type="term" value="F:antiporter activity"/>
    <property type="evidence" value="ECO:0007669"/>
    <property type="project" value="InterPro"/>
</dbReference>
<feature type="transmembrane region" description="Helical" evidence="6">
    <location>
        <begin position="190"/>
        <end position="212"/>
    </location>
</feature>
<feature type="transmembrane region" description="Helical" evidence="6">
    <location>
        <begin position="387"/>
        <end position="408"/>
    </location>
</feature>
<feature type="transmembrane region" description="Helical" evidence="6">
    <location>
        <begin position="95"/>
        <end position="114"/>
    </location>
</feature>
<feature type="transmembrane region" description="Helical" evidence="6">
    <location>
        <begin position="282"/>
        <end position="304"/>
    </location>
</feature>
<feature type="transmembrane region" description="Helical" evidence="6">
    <location>
        <begin position="539"/>
        <end position="558"/>
    </location>
</feature>
<keyword evidence="5 6" id="KW-0472">Membrane</keyword>
<feature type="transmembrane region" description="Helical" evidence="6">
    <location>
        <begin position="634"/>
        <end position="656"/>
    </location>
</feature>
<feature type="transmembrane region" description="Helical" evidence="6">
    <location>
        <begin position="608"/>
        <end position="628"/>
    </location>
</feature>
<organism evidence="7 8">
    <name type="scientific">Phaseolus angularis</name>
    <name type="common">Azuki bean</name>
    <name type="synonym">Vigna angularis</name>
    <dbReference type="NCBI Taxonomy" id="3914"/>
    <lineage>
        <taxon>Eukaryota</taxon>
        <taxon>Viridiplantae</taxon>
        <taxon>Streptophyta</taxon>
        <taxon>Embryophyta</taxon>
        <taxon>Tracheophyta</taxon>
        <taxon>Spermatophyta</taxon>
        <taxon>Magnoliopsida</taxon>
        <taxon>eudicotyledons</taxon>
        <taxon>Gunneridae</taxon>
        <taxon>Pentapetalae</taxon>
        <taxon>rosids</taxon>
        <taxon>fabids</taxon>
        <taxon>Fabales</taxon>
        <taxon>Fabaceae</taxon>
        <taxon>Papilionoideae</taxon>
        <taxon>50 kb inversion clade</taxon>
        <taxon>NPAAA clade</taxon>
        <taxon>indigoferoid/millettioid clade</taxon>
        <taxon>Phaseoleae</taxon>
        <taxon>Vigna</taxon>
    </lineage>
</organism>
<dbReference type="InterPro" id="IPR002528">
    <property type="entry name" value="MATE_fam"/>
</dbReference>
<dbReference type="InterPro" id="IPR045069">
    <property type="entry name" value="MATE_euk"/>
</dbReference>
<reference evidence="8" key="1">
    <citation type="journal article" date="2015" name="Proc. Natl. Acad. Sci. U.S.A.">
        <title>Genome sequencing of adzuki bean (Vigna angularis) provides insight into high starch and low fat accumulation and domestication.</title>
        <authorList>
            <person name="Yang K."/>
            <person name="Tian Z."/>
            <person name="Chen C."/>
            <person name="Luo L."/>
            <person name="Zhao B."/>
            <person name="Wang Z."/>
            <person name="Yu L."/>
            <person name="Li Y."/>
            <person name="Sun Y."/>
            <person name="Li W."/>
            <person name="Chen Y."/>
            <person name="Li Y."/>
            <person name="Zhang Y."/>
            <person name="Ai D."/>
            <person name="Zhao J."/>
            <person name="Shang C."/>
            <person name="Ma Y."/>
            <person name="Wu B."/>
            <person name="Wang M."/>
            <person name="Gao L."/>
            <person name="Sun D."/>
            <person name="Zhang P."/>
            <person name="Guo F."/>
            <person name="Wang W."/>
            <person name="Li Y."/>
            <person name="Wang J."/>
            <person name="Varshney R.K."/>
            <person name="Wang J."/>
            <person name="Ling H.Q."/>
            <person name="Wan P."/>
        </authorList>
    </citation>
    <scope>NUCLEOTIDE SEQUENCE</scope>
    <source>
        <strain evidence="8">cv. Jingnong 6</strain>
    </source>
</reference>
<feature type="transmembrane region" description="Helical" evidence="6">
    <location>
        <begin position="236"/>
        <end position="262"/>
    </location>
</feature>
<dbReference type="Proteomes" id="UP000053144">
    <property type="component" value="Chromosome 10"/>
</dbReference>
<feature type="transmembrane region" description="Helical" evidence="6">
    <location>
        <begin position="360"/>
        <end position="381"/>
    </location>
</feature>
<dbReference type="GO" id="GO:0016020">
    <property type="term" value="C:membrane"/>
    <property type="evidence" value="ECO:0007669"/>
    <property type="project" value="UniProtKB-SubCell"/>
</dbReference>
<dbReference type="GO" id="GO:0042910">
    <property type="term" value="F:xenobiotic transmembrane transporter activity"/>
    <property type="evidence" value="ECO:0007669"/>
    <property type="project" value="InterPro"/>
</dbReference>
<sequence length="883" mass="97321">MELWRKEMREEAKKQLWLAGPMIFVCVFQFSLQLISLMFVGHLSEICLAAVSLSTSIVNSTGFNVMMGLSSALDTFCGQAYGAKQYHMLGVHTQGAMVVLIIASITVSIIWVYLEPILVLLHQDKEVAKLAQLYARYLIPSLSANALLRCITKFLQTQNIVFPMVLATGLTSLLHLLLCWIFILKLDLGIKGSAIAICISNWFNTIIFALYIRFSPSCKQTWTGFSKKSLHNIPKFLKLAFPSAVMVCLNTSGIFWMVPFGVSAAGSTRISNELGAGRPKAAYLAVKVTMFMAFLVGLVEFSVLMSLWKVWGRAFTNVHEVLTHVISMMPILASSAFVDSIQTAFQGVARGCGWQKLGAYINLGSYYILGVPFSVVSAFVFHMKGQGLFLGIVLALTVQVVCFLLLTLQANWEKEAERAVARVRNSGAKVEDQNIDVASYEKERMPLWRKEMKEEAKKQLWLAGPMIFVCVFQFSLQLISLMFVGHLSEISLAAVSLSTSIVNSTGFNVMMGLSSALDTFCGQAYGAKQYHMLGVHTQGAMVVLIIASITVSIIWVYLEPILVLLHQDKEVAKLAQLYARYLIPSLSANALLRCITKFLQTQNIVFPMVLATGLTSLLHLLLCWVFILKLDLGIKGSAIAICISNWFNTIIFALYIRLSPSCKQTWTGFSKKSLHNIPKFLRLAFPSAVMVCLNTSGIFWMVPFGVSAAGSTRISNELGAGRPKAAYLAVKVTMFMAFLVGLVEFSVLMSLWKVWGRAFTNVHEVLTHVISMMPIVASAAFVDSIQTAFQGIARGCGWQKLGAYINLGSCYILGIPFSVVSAFVFHMKGQGLFLGIVLALTVQVVCFLLLTLQANWEKEAERAVARVRNSAAKVEGQNVDVAS</sequence>
<feature type="transmembrane region" description="Helical" evidence="6">
    <location>
        <begin position="460"/>
        <end position="487"/>
    </location>
</feature>
<name>A0A0L9VID6_PHAAN</name>
<evidence type="ECO:0000256" key="3">
    <source>
        <dbReference type="ARBA" id="ARBA00022692"/>
    </source>
</evidence>
<feature type="transmembrane region" description="Helical" evidence="6">
    <location>
        <begin position="164"/>
        <end position="184"/>
    </location>
</feature>
<feature type="transmembrane region" description="Helical" evidence="6">
    <location>
        <begin position="726"/>
        <end position="748"/>
    </location>
</feature>
<comment type="subcellular location">
    <subcellularLocation>
        <location evidence="1">Membrane</location>
        <topology evidence="1">Multi-pass membrane protein</topology>
    </subcellularLocation>
</comment>
<keyword evidence="4 6" id="KW-1133">Transmembrane helix</keyword>
<dbReference type="AlphaFoldDB" id="A0A0L9VID6"/>
<evidence type="ECO:0000313" key="8">
    <source>
        <dbReference type="Proteomes" id="UP000053144"/>
    </source>
</evidence>
<accession>A0A0L9VID6</accession>
<evidence type="ECO:0000256" key="4">
    <source>
        <dbReference type="ARBA" id="ARBA00022989"/>
    </source>
</evidence>
<dbReference type="Pfam" id="PF01554">
    <property type="entry name" value="MatE"/>
    <property type="match status" value="4"/>
</dbReference>
<feature type="transmembrane region" description="Helical" evidence="6">
    <location>
        <begin position="680"/>
        <end position="706"/>
    </location>
</feature>
<protein>
    <recommendedName>
        <fullName evidence="6">Protein DETOXIFICATION</fullName>
    </recommendedName>
    <alternativeName>
        <fullName evidence="6">Multidrug and toxic compound extrusion protein</fullName>
    </alternativeName>
</protein>
<proteinExistence type="inferred from homology"/>
<gene>
    <name evidence="7" type="ORF">LR48_Vigan10g033100</name>
</gene>
<evidence type="ECO:0000313" key="7">
    <source>
        <dbReference type="EMBL" id="KOM54439.1"/>
    </source>
</evidence>
<evidence type="ECO:0000256" key="6">
    <source>
        <dbReference type="RuleBase" id="RU004914"/>
    </source>
</evidence>
<keyword evidence="3 6" id="KW-0812">Transmembrane</keyword>
<dbReference type="PANTHER" id="PTHR11206">
    <property type="entry name" value="MULTIDRUG RESISTANCE PROTEIN"/>
    <property type="match status" value="1"/>
</dbReference>
<dbReference type="CDD" id="cd13132">
    <property type="entry name" value="MATE_eukaryotic"/>
    <property type="match status" value="2"/>
</dbReference>
<feature type="transmembrane region" description="Helical" evidence="6">
    <location>
        <begin position="21"/>
        <end position="43"/>
    </location>
</feature>
<feature type="transmembrane region" description="Helical" evidence="6">
    <location>
        <begin position="804"/>
        <end position="825"/>
    </location>
</feature>
<comment type="similarity">
    <text evidence="2 6">Belongs to the multi antimicrobial extrusion (MATE) (TC 2.A.66.1) family.</text>
</comment>
<dbReference type="GO" id="GO:1990961">
    <property type="term" value="P:xenobiotic detoxification by transmembrane export across the plasma membrane"/>
    <property type="evidence" value="ECO:0007669"/>
    <property type="project" value="InterPro"/>
</dbReference>
<evidence type="ECO:0000256" key="5">
    <source>
        <dbReference type="ARBA" id="ARBA00023136"/>
    </source>
</evidence>
<dbReference type="Gramene" id="KOM54439">
    <property type="protein sequence ID" value="KOM54439"/>
    <property type="gene ID" value="LR48_Vigan10g033100"/>
</dbReference>